<dbReference type="CDD" id="cd01038">
    <property type="entry name" value="Endonuclease_DUF559"/>
    <property type="match status" value="1"/>
</dbReference>
<dbReference type="PANTHER" id="PTHR38590:SF1">
    <property type="entry name" value="BLL0828 PROTEIN"/>
    <property type="match status" value="1"/>
</dbReference>
<comment type="caution">
    <text evidence="2">The sequence shown here is derived from an EMBL/GenBank/DDBJ whole genome shotgun (WGS) entry which is preliminary data.</text>
</comment>
<dbReference type="Pfam" id="PF04480">
    <property type="entry name" value="DUF559"/>
    <property type="match status" value="1"/>
</dbReference>
<dbReference type="AlphaFoldDB" id="A0A2K3V2Q8"/>
<dbReference type="GO" id="GO:0008168">
    <property type="term" value="F:methyltransferase activity"/>
    <property type="evidence" value="ECO:0007669"/>
    <property type="project" value="UniProtKB-KW"/>
</dbReference>
<protein>
    <submittedName>
        <fullName evidence="2">DNA (Cytosine-5-)-methyltransferase</fullName>
    </submittedName>
</protein>
<name>A0A2K3V2Q8_9DEIO</name>
<feature type="domain" description="DUF559" evidence="1">
    <location>
        <begin position="12"/>
        <end position="114"/>
    </location>
</feature>
<evidence type="ECO:0000313" key="3">
    <source>
        <dbReference type="Proteomes" id="UP000236379"/>
    </source>
</evidence>
<keyword evidence="2" id="KW-0808">Transferase</keyword>
<dbReference type="EMBL" id="PPPD01000001">
    <property type="protein sequence ID" value="PNY83072.1"/>
    <property type="molecule type" value="Genomic_DNA"/>
</dbReference>
<accession>A0A2K3V2Q8</accession>
<dbReference type="SUPFAM" id="SSF52980">
    <property type="entry name" value="Restriction endonuclease-like"/>
    <property type="match status" value="1"/>
</dbReference>
<dbReference type="OrthoDB" id="9798754at2"/>
<organism evidence="2 3">
    <name type="scientific">Deinococcus koreensis</name>
    <dbReference type="NCBI Taxonomy" id="2054903"/>
    <lineage>
        <taxon>Bacteria</taxon>
        <taxon>Thermotogati</taxon>
        <taxon>Deinococcota</taxon>
        <taxon>Deinococci</taxon>
        <taxon>Deinococcales</taxon>
        <taxon>Deinococcaceae</taxon>
        <taxon>Deinococcus</taxon>
    </lineage>
</organism>
<keyword evidence="2" id="KW-0489">Methyltransferase</keyword>
<dbReference type="InterPro" id="IPR047216">
    <property type="entry name" value="Endonuclease_DUF559_bact"/>
</dbReference>
<evidence type="ECO:0000259" key="1">
    <source>
        <dbReference type="Pfam" id="PF04480"/>
    </source>
</evidence>
<gene>
    <name evidence="2" type="ORF">CVO96_13935</name>
</gene>
<dbReference type="GO" id="GO:0032259">
    <property type="term" value="P:methylation"/>
    <property type="evidence" value="ECO:0007669"/>
    <property type="project" value="UniProtKB-KW"/>
</dbReference>
<dbReference type="InterPro" id="IPR011335">
    <property type="entry name" value="Restrct_endonuc-II-like"/>
</dbReference>
<keyword evidence="3" id="KW-1185">Reference proteome</keyword>
<proteinExistence type="predicted"/>
<dbReference type="RefSeq" id="WP_103313504.1">
    <property type="nucleotide sequence ID" value="NZ_PPPD01000001.1"/>
</dbReference>
<dbReference type="PANTHER" id="PTHR38590">
    <property type="entry name" value="BLL0828 PROTEIN"/>
    <property type="match status" value="1"/>
</dbReference>
<dbReference type="InterPro" id="IPR007569">
    <property type="entry name" value="DUF559"/>
</dbReference>
<dbReference type="Proteomes" id="UP000236379">
    <property type="component" value="Unassembled WGS sequence"/>
</dbReference>
<sequence length="121" mass="13946">MSSRLPPTSPSSQIARALRRNLTPEERLLWSRIRSRQLGVSFRRQEPMGRYVVDFVCYERGLVVELDGSQHADSADDVIRDADMLEHGFKTLRFWNNEVRSNPDGVLERIQQALNLQTPPP</sequence>
<dbReference type="Gene3D" id="3.40.960.10">
    <property type="entry name" value="VSR Endonuclease"/>
    <property type="match status" value="1"/>
</dbReference>
<reference evidence="2 3" key="1">
    <citation type="submission" date="2018-01" db="EMBL/GenBank/DDBJ databases">
        <title>Deinococcus koreensis sp. nov., a radiation-resistant bacterium isolated from river water.</title>
        <authorList>
            <person name="Choi A."/>
        </authorList>
    </citation>
    <scope>NUCLEOTIDE SEQUENCE [LARGE SCALE GENOMIC DNA]</scope>
    <source>
        <strain evidence="2 3">SJW1-2</strain>
    </source>
</reference>
<evidence type="ECO:0000313" key="2">
    <source>
        <dbReference type="EMBL" id="PNY83072.1"/>
    </source>
</evidence>